<dbReference type="Proteomes" id="UP001165283">
    <property type="component" value="Unassembled WGS sequence"/>
</dbReference>
<dbReference type="SUPFAM" id="SSF47413">
    <property type="entry name" value="lambda repressor-like DNA-binding domains"/>
    <property type="match status" value="1"/>
</dbReference>
<dbReference type="CDD" id="cd00093">
    <property type="entry name" value="HTH_XRE"/>
    <property type="match status" value="1"/>
</dbReference>
<keyword evidence="2" id="KW-1185">Reference proteome</keyword>
<accession>A0ABT1A2X4</accession>
<organism evidence="1 2">
    <name type="scientific">Pseudonocardia humida</name>
    <dbReference type="NCBI Taxonomy" id="2800819"/>
    <lineage>
        <taxon>Bacteria</taxon>
        <taxon>Bacillati</taxon>
        <taxon>Actinomycetota</taxon>
        <taxon>Actinomycetes</taxon>
        <taxon>Pseudonocardiales</taxon>
        <taxon>Pseudonocardiaceae</taxon>
        <taxon>Pseudonocardia</taxon>
    </lineage>
</organism>
<dbReference type="InterPro" id="IPR001387">
    <property type="entry name" value="Cro/C1-type_HTH"/>
</dbReference>
<dbReference type="EMBL" id="JAGSOV010000041">
    <property type="protein sequence ID" value="MCO1657361.1"/>
    <property type="molecule type" value="Genomic_DNA"/>
</dbReference>
<protein>
    <submittedName>
        <fullName evidence="1">XRE family transcriptional regulator</fullName>
    </submittedName>
</protein>
<dbReference type="SUPFAM" id="SSF56024">
    <property type="entry name" value="Phospholipase D/nuclease"/>
    <property type="match status" value="1"/>
</dbReference>
<proteinExistence type="predicted"/>
<dbReference type="Gene3D" id="1.10.260.40">
    <property type="entry name" value="lambda repressor-like DNA-binding domains"/>
    <property type="match status" value="1"/>
</dbReference>
<sequence>MANERLRTALLQQGVTPSVLADAVGVDPKTIERWISGRIPYRRHRHQVSARLRVDESYLWPGALAGDQVASASESEIIVVHPHRWAVPRDRWGFLFDAAEQEIGILVYSGLFIADDPGMLSLLRRKAEQGVRVRILLGDPDSTEVAVRGAHEGIDDALASKIRNVVVLYQPLRDVPGVEIRKHATVLYNSIYRADGELLVNPHIYGTPAAQAPVIHLRQIAGGTLVSTYLDSFERVWSESRPLD</sequence>
<reference evidence="1" key="1">
    <citation type="submission" date="2021-04" db="EMBL/GenBank/DDBJ databases">
        <title>Pseudonocardia sp. nov., isolated from sandy soil of mangrove forest.</title>
        <authorList>
            <person name="Zan Z."/>
            <person name="Huang R."/>
            <person name="Liu W."/>
        </authorList>
    </citation>
    <scope>NUCLEOTIDE SEQUENCE</scope>
    <source>
        <strain evidence="1">S2-4</strain>
    </source>
</reference>
<dbReference type="InterPro" id="IPR010982">
    <property type="entry name" value="Lambda_DNA-bd_dom_sf"/>
</dbReference>
<name>A0ABT1A2X4_9PSEU</name>
<evidence type="ECO:0000313" key="1">
    <source>
        <dbReference type="EMBL" id="MCO1657361.1"/>
    </source>
</evidence>
<evidence type="ECO:0000313" key="2">
    <source>
        <dbReference type="Proteomes" id="UP001165283"/>
    </source>
</evidence>
<gene>
    <name evidence="1" type="ORF">KDL28_20085</name>
</gene>
<comment type="caution">
    <text evidence="1">The sequence shown here is derived from an EMBL/GenBank/DDBJ whole genome shotgun (WGS) entry which is preliminary data.</text>
</comment>